<feature type="chain" id="PRO_5047305245" description="Secreted protein" evidence="1">
    <location>
        <begin position="39"/>
        <end position="170"/>
    </location>
</feature>
<reference evidence="3" key="1">
    <citation type="journal article" date="2019" name="Int. J. Syst. Evol. Microbiol.">
        <title>The Global Catalogue of Microorganisms (GCM) 10K type strain sequencing project: providing services to taxonomists for standard genome sequencing and annotation.</title>
        <authorList>
            <consortium name="The Broad Institute Genomics Platform"/>
            <consortium name="The Broad Institute Genome Sequencing Center for Infectious Disease"/>
            <person name="Wu L."/>
            <person name="Ma J."/>
        </authorList>
    </citation>
    <scope>NUCLEOTIDE SEQUENCE [LARGE SCALE GENOMIC DNA]</scope>
    <source>
        <strain evidence="3">CCUG 49018</strain>
    </source>
</reference>
<comment type="caution">
    <text evidence="2">The sequence shown here is derived from an EMBL/GenBank/DDBJ whole genome shotgun (WGS) entry which is preliminary data.</text>
</comment>
<proteinExistence type="predicted"/>
<dbReference type="EMBL" id="JBHTMB010000022">
    <property type="protein sequence ID" value="MFD1232392.1"/>
    <property type="molecule type" value="Genomic_DNA"/>
</dbReference>
<keyword evidence="3" id="KW-1185">Reference proteome</keyword>
<evidence type="ECO:0000313" key="3">
    <source>
        <dbReference type="Proteomes" id="UP001597182"/>
    </source>
</evidence>
<keyword evidence="1" id="KW-0732">Signal</keyword>
<evidence type="ECO:0008006" key="4">
    <source>
        <dbReference type="Google" id="ProtNLM"/>
    </source>
</evidence>
<organism evidence="2 3">
    <name type="scientific">Pseudonocardia benzenivorans</name>
    <dbReference type="NCBI Taxonomy" id="228005"/>
    <lineage>
        <taxon>Bacteria</taxon>
        <taxon>Bacillati</taxon>
        <taxon>Actinomycetota</taxon>
        <taxon>Actinomycetes</taxon>
        <taxon>Pseudonocardiales</taxon>
        <taxon>Pseudonocardiaceae</taxon>
        <taxon>Pseudonocardia</taxon>
    </lineage>
</organism>
<dbReference type="Proteomes" id="UP001597182">
    <property type="component" value="Unassembled WGS sequence"/>
</dbReference>
<accession>A0ABW3VAQ4</accession>
<sequence length="170" mass="18507">MTNQEQTPGRGRRWRRRAAAVAVGVVVTGVLGATAAQASTPSPTAASGTITVDGEWRLMKGWTSESVPAYSCPADHPYLTKDKYAPDFTTLPPGLEILESPWDSSRPWPIGVSITGWELTPDPRDPQHWSLITGTKTGPLNSSATNWLTTDAYYKVRLHCTDDLAEAGRR</sequence>
<gene>
    <name evidence="2" type="ORF">ACFQ34_03760</name>
</gene>
<name>A0ABW3VAQ4_9PSEU</name>
<evidence type="ECO:0000256" key="1">
    <source>
        <dbReference type="SAM" id="SignalP"/>
    </source>
</evidence>
<dbReference type="RefSeq" id="WP_013678449.1">
    <property type="nucleotide sequence ID" value="NZ_BAABKS010000019.1"/>
</dbReference>
<protein>
    <recommendedName>
        <fullName evidence="4">Secreted protein</fullName>
    </recommendedName>
</protein>
<feature type="signal peptide" evidence="1">
    <location>
        <begin position="1"/>
        <end position="38"/>
    </location>
</feature>
<evidence type="ECO:0000313" key="2">
    <source>
        <dbReference type="EMBL" id="MFD1232392.1"/>
    </source>
</evidence>